<dbReference type="PROSITE" id="PS50830">
    <property type="entry name" value="TNASE_3"/>
    <property type="match status" value="1"/>
</dbReference>
<comment type="caution">
    <text evidence="2">The sequence shown here is derived from an EMBL/GenBank/DDBJ whole genome shotgun (WGS) entry which is preliminary data.</text>
</comment>
<dbReference type="Proteomes" id="UP001196980">
    <property type="component" value="Unassembled WGS sequence"/>
</dbReference>
<dbReference type="PANTHER" id="PTHR12302:SF3">
    <property type="entry name" value="SERINE_THREONINE-PROTEIN KINASE 31"/>
    <property type="match status" value="1"/>
</dbReference>
<dbReference type="Pfam" id="PF00565">
    <property type="entry name" value="SNase"/>
    <property type="match status" value="1"/>
</dbReference>
<reference evidence="2 3" key="1">
    <citation type="journal article" date="2020" name="J Geophys Res Biogeosci">
        <title>Magnetotaxis as an Adaptation to Enable Bacterial Shuttling of Microbial Sulfur and Sulfur Cycling Across Aquatic Oxic#Anoxic Interfaces.</title>
        <authorList>
            <person name="Li J."/>
            <person name="Liu P."/>
            <person name="Wang J."/>
            <person name="Roberts A.P."/>
            <person name="Pan Y."/>
        </authorList>
    </citation>
    <scope>NUCLEOTIDE SEQUENCE [LARGE SCALE GENOMIC DNA]</scope>
    <source>
        <strain evidence="2 3">MYR-1_YQ</strain>
    </source>
</reference>
<dbReference type="PANTHER" id="PTHR12302">
    <property type="entry name" value="EBNA2 BINDING PROTEIN P100"/>
    <property type="match status" value="1"/>
</dbReference>
<dbReference type="RefSeq" id="WP_218251087.1">
    <property type="nucleotide sequence ID" value="NZ_JABXWD010000025.1"/>
</dbReference>
<dbReference type="EMBL" id="JABXWD010000025">
    <property type="protein sequence ID" value="MBV6340466.1"/>
    <property type="molecule type" value="Genomic_DNA"/>
</dbReference>
<protein>
    <submittedName>
        <fullName evidence="2">Thermonuclease family protein</fullName>
    </submittedName>
</protein>
<gene>
    <name evidence="2" type="ORF">HWQ67_02595</name>
</gene>
<sequence>MASLVTLMLLSLSYNRCNMSEKVSTKKQYNMEKVVRVKDGDTVVLSPGLGRQSYTCRLYGIDSPETPKRNVPGQPYATEAAKALEQLVLGKEVEVTLTGDKTYNREVCVLRLSNKDINLRMIELGYAWAYKHYLKAPYTESYLKAQQHAIAARAGLWQDKKPQPPWEFRTRSKHKDK</sequence>
<name>A0ABS6RV55_9BACT</name>
<organism evidence="2 3">
    <name type="scientific">Candidatus Magnetobacterium casense</name>
    <dbReference type="NCBI Taxonomy" id="1455061"/>
    <lineage>
        <taxon>Bacteria</taxon>
        <taxon>Pseudomonadati</taxon>
        <taxon>Nitrospirota</taxon>
        <taxon>Thermodesulfovibrionia</taxon>
        <taxon>Thermodesulfovibrionales</taxon>
        <taxon>Candidatus Magnetobacteriaceae</taxon>
        <taxon>Candidatus Magnetobacterium</taxon>
    </lineage>
</organism>
<accession>A0ABS6RV55</accession>
<evidence type="ECO:0000259" key="1">
    <source>
        <dbReference type="PROSITE" id="PS50830"/>
    </source>
</evidence>
<evidence type="ECO:0000313" key="3">
    <source>
        <dbReference type="Proteomes" id="UP001196980"/>
    </source>
</evidence>
<feature type="domain" description="TNase-like" evidence="1">
    <location>
        <begin position="28"/>
        <end position="159"/>
    </location>
</feature>
<proteinExistence type="predicted"/>
<keyword evidence="3" id="KW-1185">Reference proteome</keyword>
<dbReference type="InterPro" id="IPR016071">
    <property type="entry name" value="Staphylococal_nuclease_OB-fold"/>
</dbReference>
<evidence type="ECO:0000313" key="2">
    <source>
        <dbReference type="EMBL" id="MBV6340466.1"/>
    </source>
</evidence>
<dbReference type="SMART" id="SM00318">
    <property type="entry name" value="SNc"/>
    <property type="match status" value="1"/>
</dbReference>